<organism evidence="1 2">
    <name type="scientific">Microvirga splendida</name>
    <dbReference type="NCBI Taxonomy" id="2795727"/>
    <lineage>
        <taxon>Bacteria</taxon>
        <taxon>Pseudomonadati</taxon>
        <taxon>Pseudomonadota</taxon>
        <taxon>Alphaproteobacteria</taxon>
        <taxon>Hyphomicrobiales</taxon>
        <taxon>Methylobacteriaceae</taxon>
        <taxon>Microvirga</taxon>
    </lineage>
</organism>
<dbReference type="RefSeq" id="WP_199051379.1">
    <property type="nucleotide sequence ID" value="NZ_JAELXT010000039.1"/>
</dbReference>
<dbReference type="Proteomes" id="UP000620670">
    <property type="component" value="Unassembled WGS sequence"/>
</dbReference>
<dbReference type="InterPro" id="IPR029045">
    <property type="entry name" value="ClpP/crotonase-like_dom_sf"/>
</dbReference>
<sequence>MTDHLQSPVALHRIEFSGTETDAERLARMRRALREAEKSAVLVLAGSFDGDVMEVEVIGELTGLLLEAPLPVFALPSGFIGPRGLPILLAADRAMIGSDTSTAGNWRNSPALTVLLHHRLGPLLARAILFSPESDLLAVLTECGFAIRSSDPAADAREVANGLAENGIGRRFKRSLKASTELPLKEALAFDVWSSRKAQGGAP</sequence>
<name>A0ABS0Y730_9HYPH</name>
<gene>
    <name evidence="1" type="ORF">JAO75_22135</name>
</gene>
<proteinExistence type="predicted"/>
<protein>
    <submittedName>
        <fullName evidence="1">Uncharacterized protein</fullName>
    </submittedName>
</protein>
<accession>A0ABS0Y730</accession>
<reference evidence="2" key="1">
    <citation type="submission" date="2020-12" db="EMBL/GenBank/DDBJ databases">
        <title>Hymenobacter sp.</title>
        <authorList>
            <person name="Kim M.K."/>
        </authorList>
    </citation>
    <scope>NUCLEOTIDE SEQUENCE [LARGE SCALE GENOMIC DNA]</scope>
    <source>
        <strain evidence="2">BT325</strain>
    </source>
</reference>
<comment type="caution">
    <text evidence="1">The sequence shown here is derived from an EMBL/GenBank/DDBJ whole genome shotgun (WGS) entry which is preliminary data.</text>
</comment>
<dbReference type="SUPFAM" id="SSF52096">
    <property type="entry name" value="ClpP/crotonase"/>
    <property type="match status" value="1"/>
</dbReference>
<evidence type="ECO:0000313" key="2">
    <source>
        <dbReference type="Proteomes" id="UP000620670"/>
    </source>
</evidence>
<evidence type="ECO:0000313" key="1">
    <source>
        <dbReference type="EMBL" id="MBJ6128104.1"/>
    </source>
</evidence>
<dbReference type="EMBL" id="JAELXT010000039">
    <property type="protein sequence ID" value="MBJ6128104.1"/>
    <property type="molecule type" value="Genomic_DNA"/>
</dbReference>
<keyword evidence="2" id="KW-1185">Reference proteome</keyword>